<proteinExistence type="predicted"/>
<evidence type="ECO:0000313" key="2">
    <source>
        <dbReference type="Proteomes" id="UP000712600"/>
    </source>
</evidence>
<dbReference type="EMBL" id="QGKX02001621">
    <property type="protein sequence ID" value="KAF3499992.1"/>
    <property type="molecule type" value="Genomic_DNA"/>
</dbReference>
<dbReference type="Proteomes" id="UP000712600">
    <property type="component" value="Unassembled WGS sequence"/>
</dbReference>
<sequence length="146" mass="16161">MPPRIPAMKVGSSAFPAKAVPPLGFIVLCKYARSTIYGVMEVSERRVLSGSQCVCVCWHRFVFDSSHHRRYEIIDSISLSSSLLFQPTTTTITHSMSFCPFPSGGSPPINIFFQKRELMGVDMILLDAELTLMPVDVNVNRLAPPA</sequence>
<comment type="caution">
    <text evidence="1">The sequence shown here is derived from an EMBL/GenBank/DDBJ whole genome shotgun (WGS) entry which is preliminary data.</text>
</comment>
<reference evidence="1" key="1">
    <citation type="submission" date="2019-12" db="EMBL/GenBank/DDBJ databases">
        <title>Genome sequencing and annotation of Brassica cretica.</title>
        <authorList>
            <person name="Studholme D.J."/>
            <person name="Sarris P."/>
        </authorList>
    </citation>
    <scope>NUCLEOTIDE SEQUENCE</scope>
    <source>
        <strain evidence="1">PFS-109/04</strain>
        <tissue evidence="1">Leaf</tissue>
    </source>
</reference>
<protein>
    <submittedName>
        <fullName evidence="1">Uncharacterized protein</fullName>
    </submittedName>
</protein>
<name>A0A8S9N7Y5_BRACR</name>
<organism evidence="1 2">
    <name type="scientific">Brassica cretica</name>
    <name type="common">Mustard</name>
    <dbReference type="NCBI Taxonomy" id="69181"/>
    <lineage>
        <taxon>Eukaryota</taxon>
        <taxon>Viridiplantae</taxon>
        <taxon>Streptophyta</taxon>
        <taxon>Embryophyta</taxon>
        <taxon>Tracheophyta</taxon>
        <taxon>Spermatophyta</taxon>
        <taxon>Magnoliopsida</taxon>
        <taxon>eudicotyledons</taxon>
        <taxon>Gunneridae</taxon>
        <taxon>Pentapetalae</taxon>
        <taxon>rosids</taxon>
        <taxon>malvids</taxon>
        <taxon>Brassicales</taxon>
        <taxon>Brassicaceae</taxon>
        <taxon>Brassiceae</taxon>
        <taxon>Brassica</taxon>
    </lineage>
</organism>
<accession>A0A8S9N7Y5</accession>
<dbReference type="AlphaFoldDB" id="A0A8S9N7Y5"/>
<evidence type="ECO:0000313" key="1">
    <source>
        <dbReference type="EMBL" id="KAF3499992.1"/>
    </source>
</evidence>
<gene>
    <name evidence="1" type="ORF">F2Q69_00040484</name>
</gene>